<dbReference type="GO" id="GO:0005737">
    <property type="term" value="C:cytoplasm"/>
    <property type="evidence" value="ECO:0007669"/>
    <property type="project" value="TreeGrafter"/>
</dbReference>
<dbReference type="SFLD" id="SFLDG00358">
    <property type="entry name" value="Main_(cytGST)"/>
    <property type="match status" value="1"/>
</dbReference>
<evidence type="ECO:0000256" key="2">
    <source>
        <dbReference type="ARBA" id="ARBA00022679"/>
    </source>
</evidence>
<dbReference type="InterPro" id="IPR045073">
    <property type="entry name" value="Omega/Tau-like"/>
</dbReference>
<dbReference type="PROSITE" id="PS50404">
    <property type="entry name" value="GST_NTER"/>
    <property type="match status" value="1"/>
</dbReference>
<dbReference type="GO" id="GO:0006749">
    <property type="term" value="P:glutathione metabolic process"/>
    <property type="evidence" value="ECO:0007669"/>
    <property type="project" value="InterPro"/>
</dbReference>
<evidence type="ECO:0000256" key="4">
    <source>
        <dbReference type="RuleBase" id="RU003494"/>
    </source>
</evidence>
<keyword evidence="8" id="KW-1185">Reference proteome</keyword>
<dbReference type="InterPro" id="IPR045074">
    <property type="entry name" value="GST_C_Tau"/>
</dbReference>
<feature type="domain" description="GST N-terminal" evidence="5">
    <location>
        <begin position="2"/>
        <end position="81"/>
    </location>
</feature>
<evidence type="ECO:0000259" key="6">
    <source>
        <dbReference type="PROSITE" id="PS50405"/>
    </source>
</evidence>
<dbReference type="FunFam" id="3.40.30.10:FF:000014">
    <property type="entry name" value="Tau class glutathione S-transferase"/>
    <property type="match status" value="1"/>
</dbReference>
<accession>A0AAD8KM77</accession>
<dbReference type="CDD" id="cd03185">
    <property type="entry name" value="GST_C_Tau"/>
    <property type="match status" value="1"/>
</dbReference>
<keyword evidence="2" id="KW-0808">Transferase</keyword>
<dbReference type="InterPro" id="IPR036282">
    <property type="entry name" value="Glutathione-S-Trfase_C_sf"/>
</dbReference>
<dbReference type="SUPFAM" id="SSF47616">
    <property type="entry name" value="GST C-terminal domain-like"/>
    <property type="match status" value="1"/>
</dbReference>
<dbReference type="SUPFAM" id="SSF52833">
    <property type="entry name" value="Thioredoxin-like"/>
    <property type="match status" value="1"/>
</dbReference>
<comment type="similarity">
    <text evidence="4">Belongs to the GST superfamily.</text>
</comment>
<dbReference type="SFLD" id="SFLDS00019">
    <property type="entry name" value="Glutathione_Transferase_(cytos"/>
    <property type="match status" value="1"/>
</dbReference>
<name>A0AAD8KM77_TARER</name>
<dbReference type="Proteomes" id="UP001229421">
    <property type="component" value="Unassembled WGS sequence"/>
</dbReference>
<protein>
    <recommendedName>
        <fullName evidence="1">glutathione transferase</fullName>
        <ecNumber evidence="1">2.5.1.18</ecNumber>
    </recommendedName>
</protein>
<dbReference type="Gene3D" id="1.20.1050.10">
    <property type="match status" value="1"/>
</dbReference>
<dbReference type="Pfam" id="PF02798">
    <property type="entry name" value="GST_N"/>
    <property type="match status" value="1"/>
</dbReference>
<proteinExistence type="inferred from homology"/>
<reference evidence="7" key="1">
    <citation type="journal article" date="2023" name="bioRxiv">
        <title>Improved chromosome-level genome assembly for marigold (Tagetes erecta).</title>
        <authorList>
            <person name="Jiang F."/>
            <person name="Yuan L."/>
            <person name="Wang S."/>
            <person name="Wang H."/>
            <person name="Xu D."/>
            <person name="Wang A."/>
            <person name="Fan W."/>
        </authorList>
    </citation>
    <scope>NUCLEOTIDE SEQUENCE</scope>
    <source>
        <strain evidence="7">WSJ</strain>
        <tissue evidence="7">Leaf</tissue>
    </source>
</reference>
<feature type="domain" description="GST C-terminal" evidence="6">
    <location>
        <begin position="87"/>
        <end position="219"/>
    </location>
</feature>
<dbReference type="EC" id="2.5.1.18" evidence="1"/>
<sequence length="219" mass="25873">MEKVKLFGTWSCPFAKRIVWALKLKNIEYEMIYEDLANKSPELLKYNPIHKKIPILVHNEIPLCESLVIVEYIDETWKDVYPFLPKDPLDRAKERFWAKFGDEQILSSFFNYFMKQGKDQEEAKEKTLTNLKRIEQLLSENKFLSGERFGYLDLTFGWLADNLRPLEIVTGLKLLDEDSFPNICAWKDEILSIPSIQECWPNQEALIAKYQETKERKGK</sequence>
<dbReference type="EMBL" id="JAUHHV010000005">
    <property type="protein sequence ID" value="KAK1422862.1"/>
    <property type="molecule type" value="Genomic_DNA"/>
</dbReference>
<comment type="catalytic activity">
    <reaction evidence="3">
        <text>RX + glutathione = an S-substituted glutathione + a halide anion + H(+)</text>
        <dbReference type="Rhea" id="RHEA:16437"/>
        <dbReference type="ChEBI" id="CHEBI:15378"/>
        <dbReference type="ChEBI" id="CHEBI:16042"/>
        <dbReference type="ChEBI" id="CHEBI:17792"/>
        <dbReference type="ChEBI" id="CHEBI:57925"/>
        <dbReference type="ChEBI" id="CHEBI:90779"/>
        <dbReference type="EC" id="2.5.1.18"/>
    </reaction>
</comment>
<dbReference type="InterPro" id="IPR010987">
    <property type="entry name" value="Glutathione-S-Trfase_C-like"/>
</dbReference>
<dbReference type="PROSITE" id="PS50405">
    <property type="entry name" value="GST_CTER"/>
    <property type="match status" value="1"/>
</dbReference>
<evidence type="ECO:0000256" key="1">
    <source>
        <dbReference type="ARBA" id="ARBA00012452"/>
    </source>
</evidence>
<evidence type="ECO:0000313" key="7">
    <source>
        <dbReference type="EMBL" id="KAK1422862.1"/>
    </source>
</evidence>
<dbReference type="InterPro" id="IPR004045">
    <property type="entry name" value="Glutathione_S-Trfase_N"/>
</dbReference>
<dbReference type="CDD" id="cd03058">
    <property type="entry name" value="GST_N_Tau"/>
    <property type="match status" value="1"/>
</dbReference>
<evidence type="ECO:0000256" key="3">
    <source>
        <dbReference type="ARBA" id="ARBA00047960"/>
    </source>
</evidence>
<dbReference type="SFLD" id="SFLDG01152">
    <property type="entry name" value="Main.3:_Omega-_and_Tau-like"/>
    <property type="match status" value="1"/>
</dbReference>
<dbReference type="Gene3D" id="3.40.30.10">
    <property type="entry name" value="Glutaredoxin"/>
    <property type="match status" value="1"/>
</dbReference>
<dbReference type="InterPro" id="IPR040079">
    <property type="entry name" value="Glutathione_S-Trfase"/>
</dbReference>
<dbReference type="InterPro" id="IPR004046">
    <property type="entry name" value="GST_C"/>
</dbReference>
<gene>
    <name evidence="7" type="ORF">QVD17_18151</name>
</gene>
<dbReference type="InterPro" id="IPR036249">
    <property type="entry name" value="Thioredoxin-like_sf"/>
</dbReference>
<dbReference type="PANTHER" id="PTHR11260">
    <property type="entry name" value="GLUTATHIONE S-TRANSFERASE, GST, SUPERFAMILY, GST DOMAIN CONTAINING"/>
    <property type="match status" value="1"/>
</dbReference>
<organism evidence="7 8">
    <name type="scientific">Tagetes erecta</name>
    <name type="common">African marigold</name>
    <dbReference type="NCBI Taxonomy" id="13708"/>
    <lineage>
        <taxon>Eukaryota</taxon>
        <taxon>Viridiplantae</taxon>
        <taxon>Streptophyta</taxon>
        <taxon>Embryophyta</taxon>
        <taxon>Tracheophyta</taxon>
        <taxon>Spermatophyta</taxon>
        <taxon>Magnoliopsida</taxon>
        <taxon>eudicotyledons</taxon>
        <taxon>Gunneridae</taxon>
        <taxon>Pentapetalae</taxon>
        <taxon>asterids</taxon>
        <taxon>campanulids</taxon>
        <taxon>Asterales</taxon>
        <taxon>Asteraceae</taxon>
        <taxon>Asteroideae</taxon>
        <taxon>Heliantheae alliance</taxon>
        <taxon>Tageteae</taxon>
        <taxon>Tagetes</taxon>
    </lineage>
</organism>
<evidence type="ECO:0000313" key="8">
    <source>
        <dbReference type="Proteomes" id="UP001229421"/>
    </source>
</evidence>
<comment type="caution">
    <text evidence="7">The sequence shown here is derived from an EMBL/GenBank/DDBJ whole genome shotgun (WGS) entry which is preliminary data.</text>
</comment>
<dbReference type="AlphaFoldDB" id="A0AAD8KM77"/>
<dbReference type="GO" id="GO:0004364">
    <property type="term" value="F:glutathione transferase activity"/>
    <property type="evidence" value="ECO:0007669"/>
    <property type="project" value="UniProtKB-EC"/>
</dbReference>
<evidence type="ECO:0000259" key="5">
    <source>
        <dbReference type="PROSITE" id="PS50404"/>
    </source>
</evidence>
<dbReference type="PANTHER" id="PTHR11260:SF762">
    <property type="entry name" value="GLUTATHIONE TRANSFERASE"/>
    <property type="match status" value="1"/>
</dbReference>
<dbReference type="Pfam" id="PF00043">
    <property type="entry name" value="GST_C"/>
    <property type="match status" value="1"/>
</dbReference>